<keyword evidence="2" id="KW-0479">Metal-binding</keyword>
<sequence length="300" mass="33265">MANKKRKNAQKKATVASSGRSSRQSSKPGGSDCGKGERSSHHQTQRSFQSFPLHLVPNNEYAGKDNARELRELCRGRVWVVPSFFSHKECRAWVDFCESFGNAGGNGFQYTAHPASKYITNRECYRMQQENASELSDRIFQRLKGMTITPNKNCGNGKGDANSSKPKETNACPTILSRIQNDTADLYPPPKSYGPIGCNPNLRVYRYDEGHAFGRHVDETNAVCGGATEMTMLVYLSACRGGATRFHIGSGRRSSFLAFEPEVGALLLHVHGKHCLEHEADAVLAGQKYVLRTDLVYGRR</sequence>
<dbReference type="GO" id="GO:0031418">
    <property type="term" value="F:L-ascorbic acid binding"/>
    <property type="evidence" value="ECO:0007669"/>
    <property type="project" value="InterPro"/>
</dbReference>
<feature type="compositionally biased region" description="Basic residues" evidence="6">
    <location>
        <begin position="1"/>
        <end position="10"/>
    </location>
</feature>
<dbReference type="OrthoDB" id="69177at2759"/>
<evidence type="ECO:0000256" key="2">
    <source>
        <dbReference type="ARBA" id="ARBA00022723"/>
    </source>
</evidence>
<dbReference type="Proteomes" id="UP000291116">
    <property type="component" value="Unassembled WGS sequence"/>
</dbReference>
<evidence type="ECO:0000256" key="3">
    <source>
        <dbReference type="ARBA" id="ARBA00022964"/>
    </source>
</evidence>
<evidence type="ECO:0000259" key="7">
    <source>
        <dbReference type="SMART" id="SM00702"/>
    </source>
</evidence>
<dbReference type="PANTHER" id="PTHR10869:SF236">
    <property type="entry name" value="PROLYL 4-HYDROXYLASE ALPHA SUBUNIT DOMAIN-CONTAINING PROTEIN"/>
    <property type="match status" value="1"/>
</dbReference>
<dbReference type="Gene3D" id="2.60.120.620">
    <property type="entry name" value="q2cbj1_9rhob like domain"/>
    <property type="match status" value="1"/>
</dbReference>
<dbReference type="GO" id="GO:0005506">
    <property type="term" value="F:iron ion binding"/>
    <property type="evidence" value="ECO:0007669"/>
    <property type="project" value="InterPro"/>
</dbReference>
<dbReference type="InterPro" id="IPR045054">
    <property type="entry name" value="P4HA-like"/>
</dbReference>
<keyword evidence="9" id="KW-1185">Reference proteome</keyword>
<keyword evidence="3" id="KW-0223">Dioxygenase</keyword>
<evidence type="ECO:0000256" key="4">
    <source>
        <dbReference type="ARBA" id="ARBA00023002"/>
    </source>
</evidence>
<dbReference type="InterPro" id="IPR006620">
    <property type="entry name" value="Pro_4_hyd_alph"/>
</dbReference>
<evidence type="ECO:0000256" key="1">
    <source>
        <dbReference type="ARBA" id="ARBA00001961"/>
    </source>
</evidence>
<name>A0A448ZIY4_9STRA</name>
<feature type="region of interest" description="Disordered" evidence="6">
    <location>
        <begin position="1"/>
        <end position="50"/>
    </location>
</feature>
<evidence type="ECO:0000256" key="6">
    <source>
        <dbReference type="SAM" id="MobiDB-lite"/>
    </source>
</evidence>
<evidence type="ECO:0000313" key="8">
    <source>
        <dbReference type="EMBL" id="VEU42004.1"/>
    </source>
</evidence>
<dbReference type="SMART" id="SM00702">
    <property type="entry name" value="P4Hc"/>
    <property type="match status" value="1"/>
</dbReference>
<dbReference type="GO" id="GO:0005783">
    <property type="term" value="C:endoplasmic reticulum"/>
    <property type="evidence" value="ECO:0007669"/>
    <property type="project" value="TreeGrafter"/>
</dbReference>
<gene>
    <name evidence="8" type="ORF">PSNMU_V1.4_AUG-EV-PASAV3_0089540</name>
</gene>
<accession>A0A448ZIY4</accession>
<evidence type="ECO:0000313" key="9">
    <source>
        <dbReference type="Proteomes" id="UP000291116"/>
    </source>
</evidence>
<comment type="cofactor">
    <cofactor evidence="1">
        <name>L-ascorbate</name>
        <dbReference type="ChEBI" id="CHEBI:38290"/>
    </cofactor>
</comment>
<feature type="domain" description="Prolyl 4-hydroxylase alpha subunit" evidence="7">
    <location>
        <begin position="76"/>
        <end position="296"/>
    </location>
</feature>
<keyword evidence="5" id="KW-0408">Iron</keyword>
<protein>
    <recommendedName>
        <fullName evidence="7">Prolyl 4-hydroxylase alpha subunit domain-containing protein</fullName>
    </recommendedName>
</protein>
<dbReference type="AlphaFoldDB" id="A0A448ZIY4"/>
<organism evidence="8 9">
    <name type="scientific">Pseudo-nitzschia multistriata</name>
    <dbReference type="NCBI Taxonomy" id="183589"/>
    <lineage>
        <taxon>Eukaryota</taxon>
        <taxon>Sar</taxon>
        <taxon>Stramenopiles</taxon>
        <taxon>Ochrophyta</taxon>
        <taxon>Bacillariophyta</taxon>
        <taxon>Bacillariophyceae</taxon>
        <taxon>Bacillariophycidae</taxon>
        <taxon>Bacillariales</taxon>
        <taxon>Bacillariaceae</taxon>
        <taxon>Pseudo-nitzschia</taxon>
    </lineage>
</organism>
<evidence type="ECO:0000256" key="5">
    <source>
        <dbReference type="ARBA" id="ARBA00023004"/>
    </source>
</evidence>
<keyword evidence="4" id="KW-0560">Oxidoreductase</keyword>
<reference evidence="8 9" key="1">
    <citation type="submission" date="2019-01" db="EMBL/GenBank/DDBJ databases">
        <authorList>
            <person name="Ferrante I. M."/>
        </authorList>
    </citation>
    <scope>NUCLEOTIDE SEQUENCE [LARGE SCALE GENOMIC DNA]</scope>
    <source>
        <strain evidence="8 9">B856</strain>
    </source>
</reference>
<proteinExistence type="predicted"/>
<dbReference type="PANTHER" id="PTHR10869">
    <property type="entry name" value="PROLYL 4-HYDROXYLASE ALPHA SUBUNIT"/>
    <property type="match status" value="1"/>
</dbReference>
<dbReference type="EMBL" id="CAACVS010000405">
    <property type="protein sequence ID" value="VEU42004.1"/>
    <property type="molecule type" value="Genomic_DNA"/>
</dbReference>
<feature type="compositionally biased region" description="Low complexity" evidence="6">
    <location>
        <begin position="11"/>
        <end position="30"/>
    </location>
</feature>
<dbReference type="GO" id="GO:0004656">
    <property type="term" value="F:procollagen-proline 4-dioxygenase activity"/>
    <property type="evidence" value="ECO:0007669"/>
    <property type="project" value="TreeGrafter"/>
</dbReference>